<dbReference type="Gene3D" id="3.30.40.10">
    <property type="entry name" value="Zinc/RING finger domain, C3HC4 (zinc finger)"/>
    <property type="match status" value="1"/>
</dbReference>
<protein>
    <submittedName>
        <fullName evidence="7">TRAF-type zinc finger</fullName>
    </submittedName>
</protein>
<dbReference type="Proteomes" id="UP001153069">
    <property type="component" value="Unassembled WGS sequence"/>
</dbReference>
<evidence type="ECO:0000256" key="3">
    <source>
        <dbReference type="ARBA" id="ARBA00022833"/>
    </source>
</evidence>
<dbReference type="PANTHER" id="PTHR10131:SF94">
    <property type="entry name" value="TNF RECEPTOR-ASSOCIATED FACTOR 4"/>
    <property type="match status" value="1"/>
</dbReference>
<evidence type="ECO:0000256" key="5">
    <source>
        <dbReference type="SAM" id="MobiDB-lite"/>
    </source>
</evidence>
<evidence type="ECO:0000256" key="4">
    <source>
        <dbReference type="PROSITE-ProRule" id="PRU00207"/>
    </source>
</evidence>
<gene>
    <name evidence="7" type="ORF">SEMRO_161_G072360.1</name>
</gene>
<dbReference type="GO" id="GO:0008270">
    <property type="term" value="F:zinc ion binding"/>
    <property type="evidence" value="ECO:0007669"/>
    <property type="project" value="UniProtKB-KW"/>
</dbReference>
<dbReference type="EMBL" id="CAICTM010000160">
    <property type="protein sequence ID" value="CAB9503271.1"/>
    <property type="molecule type" value="Genomic_DNA"/>
</dbReference>
<evidence type="ECO:0000259" key="6">
    <source>
        <dbReference type="PROSITE" id="PS50145"/>
    </source>
</evidence>
<feature type="domain" description="TRAF-type" evidence="6">
    <location>
        <begin position="349"/>
        <end position="396"/>
    </location>
</feature>
<dbReference type="PROSITE" id="PS50145">
    <property type="entry name" value="ZF_TRAF"/>
    <property type="match status" value="1"/>
</dbReference>
<reference evidence="7" key="1">
    <citation type="submission" date="2020-06" db="EMBL/GenBank/DDBJ databases">
        <authorList>
            <consortium name="Plant Systems Biology data submission"/>
        </authorList>
    </citation>
    <scope>NUCLEOTIDE SEQUENCE</scope>
    <source>
        <strain evidence="7">D6</strain>
    </source>
</reference>
<keyword evidence="3 4" id="KW-0862">Zinc</keyword>
<dbReference type="SUPFAM" id="SSF49599">
    <property type="entry name" value="TRAF domain-like"/>
    <property type="match status" value="2"/>
</dbReference>
<comment type="caution">
    <text evidence="7">The sequence shown here is derived from an EMBL/GenBank/DDBJ whole genome shotgun (WGS) entry which is preliminary data.</text>
</comment>
<sequence length="489" mass="55597">MGILSFVDIDTVSKVTTSVQIHENQRYWIGRGWNRSLMPTDRGCYSTLDGSQSWKTLEEAAEALLGGSTWKWKQDECPFHEGDWKYARDFSVQAVNDAKPKRGPLHWVRYRVLQRPAVFVPESISTESVHDKHEVEGEPIEQGCRNCDSKAVRDLARVLLEVLAFVAIISTPKASATTGSDADAVSSNVLATVKDTTLLRIKSELVEFLLKNSIPSAASTGDGDTNEQDSFYQLHKLHQSLQKFADDQVAKYKSSNILRAVLVSTPKFETRDTTIPLLKPFSQSISERCFTANERTAMAFCTVKRLDRPHFQLQCHSLLACKDDKCEFRWVACSNEGCKEIMSRLYLDSHVETECPYKRITCECGDEFAKYQQLRHLQEVCPLREASCPFQQLGCTKVLRAKDIPEHVQKDTSSHLLLALSRMKEHENQIRQLQQSQKALEGQTIHNQNQHKELLLQLQKIQKQMSALQSTTGRDIQRLKDETGRSHVK</sequence>
<dbReference type="InterPro" id="IPR001293">
    <property type="entry name" value="Znf_TRAF"/>
</dbReference>
<evidence type="ECO:0000313" key="8">
    <source>
        <dbReference type="Proteomes" id="UP001153069"/>
    </source>
</evidence>
<feature type="compositionally biased region" description="Basic and acidic residues" evidence="5">
    <location>
        <begin position="475"/>
        <end position="489"/>
    </location>
</feature>
<dbReference type="Pfam" id="PF02176">
    <property type="entry name" value="zf-TRAF"/>
    <property type="match status" value="1"/>
</dbReference>
<feature type="zinc finger region" description="TRAF-type" evidence="4">
    <location>
        <begin position="349"/>
        <end position="396"/>
    </location>
</feature>
<feature type="region of interest" description="Disordered" evidence="5">
    <location>
        <begin position="469"/>
        <end position="489"/>
    </location>
</feature>
<dbReference type="OrthoDB" id="186134at2759"/>
<dbReference type="InterPro" id="IPR013083">
    <property type="entry name" value="Znf_RING/FYVE/PHD"/>
</dbReference>
<keyword evidence="1 4" id="KW-0479">Metal-binding</keyword>
<evidence type="ECO:0000313" key="7">
    <source>
        <dbReference type="EMBL" id="CAB9503271.1"/>
    </source>
</evidence>
<dbReference type="AlphaFoldDB" id="A0A9N8DJF1"/>
<dbReference type="PANTHER" id="PTHR10131">
    <property type="entry name" value="TNF RECEPTOR ASSOCIATED FACTOR"/>
    <property type="match status" value="1"/>
</dbReference>
<proteinExistence type="predicted"/>
<evidence type="ECO:0000256" key="2">
    <source>
        <dbReference type="ARBA" id="ARBA00022771"/>
    </source>
</evidence>
<keyword evidence="8" id="KW-1185">Reference proteome</keyword>
<organism evidence="7 8">
    <name type="scientific">Seminavis robusta</name>
    <dbReference type="NCBI Taxonomy" id="568900"/>
    <lineage>
        <taxon>Eukaryota</taxon>
        <taxon>Sar</taxon>
        <taxon>Stramenopiles</taxon>
        <taxon>Ochrophyta</taxon>
        <taxon>Bacillariophyta</taxon>
        <taxon>Bacillariophyceae</taxon>
        <taxon>Bacillariophycidae</taxon>
        <taxon>Naviculales</taxon>
        <taxon>Naviculaceae</taxon>
        <taxon>Seminavis</taxon>
    </lineage>
</organism>
<name>A0A9N8DJF1_9STRA</name>
<accession>A0A9N8DJF1</accession>
<evidence type="ECO:0000256" key="1">
    <source>
        <dbReference type="ARBA" id="ARBA00022723"/>
    </source>
</evidence>
<keyword evidence="2 4" id="KW-0863">Zinc-finger</keyword>